<gene>
    <name evidence="5" type="ORF">QQS21_008204</name>
</gene>
<evidence type="ECO:0000259" key="4">
    <source>
        <dbReference type="SMART" id="SM00829"/>
    </source>
</evidence>
<dbReference type="SMART" id="SM00829">
    <property type="entry name" value="PKS_ER"/>
    <property type="match status" value="1"/>
</dbReference>
<dbReference type="Pfam" id="PF00107">
    <property type="entry name" value="ADH_zinc_N"/>
    <property type="match status" value="1"/>
</dbReference>
<comment type="similarity">
    <text evidence="1">Belongs to the zinc-containing alcohol dehydrogenase family.</text>
</comment>
<keyword evidence="3" id="KW-0560">Oxidoreductase</keyword>
<name>A0AAJ0FRE7_9HYPO</name>
<evidence type="ECO:0000256" key="1">
    <source>
        <dbReference type="ARBA" id="ARBA00008072"/>
    </source>
</evidence>
<protein>
    <recommendedName>
        <fullName evidence="4">Enoyl reductase (ER) domain-containing protein</fullName>
    </recommendedName>
</protein>
<organism evidence="5 6">
    <name type="scientific">Conoideocrella luteorostrata</name>
    <dbReference type="NCBI Taxonomy" id="1105319"/>
    <lineage>
        <taxon>Eukaryota</taxon>
        <taxon>Fungi</taxon>
        <taxon>Dikarya</taxon>
        <taxon>Ascomycota</taxon>
        <taxon>Pezizomycotina</taxon>
        <taxon>Sordariomycetes</taxon>
        <taxon>Hypocreomycetidae</taxon>
        <taxon>Hypocreales</taxon>
        <taxon>Clavicipitaceae</taxon>
        <taxon>Conoideocrella</taxon>
    </lineage>
</organism>
<evidence type="ECO:0000256" key="2">
    <source>
        <dbReference type="ARBA" id="ARBA00022857"/>
    </source>
</evidence>
<evidence type="ECO:0000313" key="6">
    <source>
        <dbReference type="Proteomes" id="UP001251528"/>
    </source>
</evidence>
<feature type="domain" description="Enoyl reductase (ER)" evidence="4">
    <location>
        <begin position="23"/>
        <end position="356"/>
    </location>
</feature>
<dbReference type="SUPFAM" id="SSF50129">
    <property type="entry name" value="GroES-like"/>
    <property type="match status" value="1"/>
</dbReference>
<accession>A0AAJ0FRE7</accession>
<dbReference type="Pfam" id="PF08240">
    <property type="entry name" value="ADH_N"/>
    <property type="match status" value="1"/>
</dbReference>
<sequence length="359" mass="38284">MFPASNLPASQMAIVQDSDGKPTLIHNASVPGLDSGTLLVKTFAVALNPSDYKMGLAFTQPGAVMGGDFAGHIVAIDPKAQAMRPNLRVGDAVCGIVHGSNPRDHESGSFAEFVRVLAHLVLRIPSDMSMVDAATLGCTLLTSCIALWDVLNITATPECVAKTPVPVLVYGGSTACGTMAVQLLHLSGLEPIATCSPRNFDLVRSFGATAVYDYTVPDVGHTIKKDTNGRLRHALDCISDQQSTQCCYASLGRPAGHVASLEILQADWKSRDVIKHDFVMCLEGMGKELALEGEYKRPASSEKCKLAARMFPIFQRLLDERILKTHPVEVVGHGLNSIIDGLGVLQSGLVSGKKLVILL</sequence>
<dbReference type="GO" id="GO:0016651">
    <property type="term" value="F:oxidoreductase activity, acting on NAD(P)H"/>
    <property type="evidence" value="ECO:0007669"/>
    <property type="project" value="InterPro"/>
</dbReference>
<dbReference type="PANTHER" id="PTHR45348:SF6">
    <property type="entry name" value="TRANS-ENOYL REDUCTASE APDC"/>
    <property type="match status" value="1"/>
</dbReference>
<evidence type="ECO:0000313" key="5">
    <source>
        <dbReference type="EMBL" id="KAK2594101.1"/>
    </source>
</evidence>
<dbReference type="InterPro" id="IPR047122">
    <property type="entry name" value="Trans-enoyl_RdTase-like"/>
</dbReference>
<dbReference type="Gene3D" id="3.40.50.720">
    <property type="entry name" value="NAD(P)-binding Rossmann-like Domain"/>
    <property type="match status" value="1"/>
</dbReference>
<dbReference type="InterPro" id="IPR036291">
    <property type="entry name" value="NAD(P)-bd_dom_sf"/>
</dbReference>
<keyword evidence="6" id="KW-1185">Reference proteome</keyword>
<dbReference type="EMBL" id="JASWJB010000181">
    <property type="protein sequence ID" value="KAK2594101.1"/>
    <property type="molecule type" value="Genomic_DNA"/>
</dbReference>
<comment type="caution">
    <text evidence="5">The sequence shown here is derived from an EMBL/GenBank/DDBJ whole genome shotgun (WGS) entry which is preliminary data.</text>
</comment>
<dbReference type="Gene3D" id="3.90.180.10">
    <property type="entry name" value="Medium-chain alcohol dehydrogenases, catalytic domain"/>
    <property type="match status" value="1"/>
</dbReference>
<dbReference type="CDD" id="cd08249">
    <property type="entry name" value="enoyl_reductase_like"/>
    <property type="match status" value="1"/>
</dbReference>
<keyword evidence="2" id="KW-0521">NADP</keyword>
<reference evidence="5" key="1">
    <citation type="submission" date="2023-06" db="EMBL/GenBank/DDBJ databases">
        <title>Conoideocrella luteorostrata (Hypocreales: Clavicipitaceae), a potential biocontrol fungus for elongate hemlock scale in United States Christmas tree production areas.</title>
        <authorList>
            <person name="Barrett H."/>
            <person name="Lovett B."/>
            <person name="Macias A.M."/>
            <person name="Stajich J.E."/>
            <person name="Kasson M.T."/>
        </authorList>
    </citation>
    <scope>NUCLEOTIDE SEQUENCE</scope>
    <source>
        <strain evidence="5">ARSEF 14590</strain>
    </source>
</reference>
<dbReference type="SUPFAM" id="SSF51735">
    <property type="entry name" value="NAD(P)-binding Rossmann-fold domains"/>
    <property type="match status" value="1"/>
</dbReference>
<dbReference type="AlphaFoldDB" id="A0AAJ0FRE7"/>
<dbReference type="Proteomes" id="UP001251528">
    <property type="component" value="Unassembled WGS sequence"/>
</dbReference>
<proteinExistence type="inferred from homology"/>
<evidence type="ECO:0000256" key="3">
    <source>
        <dbReference type="ARBA" id="ARBA00023002"/>
    </source>
</evidence>
<dbReference type="InterPro" id="IPR013149">
    <property type="entry name" value="ADH-like_C"/>
</dbReference>
<dbReference type="InterPro" id="IPR011032">
    <property type="entry name" value="GroES-like_sf"/>
</dbReference>
<dbReference type="InterPro" id="IPR020843">
    <property type="entry name" value="ER"/>
</dbReference>
<dbReference type="PANTHER" id="PTHR45348">
    <property type="entry name" value="HYPOTHETICAL OXIDOREDUCTASE (EUROFUNG)"/>
    <property type="match status" value="1"/>
</dbReference>
<dbReference type="InterPro" id="IPR013154">
    <property type="entry name" value="ADH-like_N"/>
</dbReference>